<dbReference type="Proteomes" id="UP000664859">
    <property type="component" value="Unassembled WGS sequence"/>
</dbReference>
<sequence>MEDFDPYQFIRQLPPYEDVRTGGPPAPVLPALRATRRSAKRATLVLDLDETLVHCTVEPIPNADHVFSVRFNDEDFNVYVRKRPGLDAFLAAVSALFEVVVFTASQRVYAEVLLDMLDPQGAHINHRLYRDACLQVDGNYLKDLNVLGRDLRRVAIVDNSPYAYAYQLANGIPIESWFDDDKDEELSLLLPFLQRLADKDDMRPTIQQTFKTHELVKKAPIGPPL</sequence>
<dbReference type="AlphaFoldDB" id="A0A836CBU7"/>
<dbReference type="GO" id="GO:0005634">
    <property type="term" value="C:nucleus"/>
    <property type="evidence" value="ECO:0007669"/>
    <property type="project" value="UniProtKB-ARBA"/>
</dbReference>
<keyword evidence="1" id="KW-0378">Hydrolase</keyword>
<dbReference type="GO" id="GO:0004721">
    <property type="term" value="F:phosphoprotein phosphatase activity"/>
    <property type="evidence" value="ECO:0007669"/>
    <property type="project" value="UniProtKB-KW"/>
</dbReference>
<keyword evidence="7" id="KW-1185">Reference proteome</keyword>
<comment type="function">
    <text evidence="3">Probable phosphatase.</text>
</comment>
<dbReference type="InterPro" id="IPR023214">
    <property type="entry name" value="HAD_sf"/>
</dbReference>
<dbReference type="CDD" id="cd07521">
    <property type="entry name" value="HAD_FCP1-like"/>
    <property type="match status" value="1"/>
</dbReference>
<comment type="caution">
    <text evidence="6">The sequence shown here is derived from an EMBL/GenBank/DDBJ whole genome shotgun (WGS) entry which is preliminary data.</text>
</comment>
<dbReference type="InterPro" id="IPR050365">
    <property type="entry name" value="TIM50"/>
</dbReference>
<dbReference type="InterPro" id="IPR011948">
    <property type="entry name" value="Dullard_phosphatase"/>
</dbReference>
<comment type="similarity">
    <text evidence="4">Belongs to the CTDSPL2 family.</text>
</comment>
<evidence type="ECO:0000313" key="6">
    <source>
        <dbReference type="EMBL" id="KAG5179817.1"/>
    </source>
</evidence>
<dbReference type="NCBIfam" id="TIGR02251">
    <property type="entry name" value="HIF-SF_euk"/>
    <property type="match status" value="1"/>
</dbReference>
<dbReference type="EMBL" id="JAFCMP010000445">
    <property type="protein sequence ID" value="KAG5179817.1"/>
    <property type="molecule type" value="Genomic_DNA"/>
</dbReference>
<dbReference type="FunFam" id="3.40.50.1000:FF:000015">
    <property type="entry name" value="CTD small phosphatase-like protein 2"/>
    <property type="match status" value="1"/>
</dbReference>
<evidence type="ECO:0000313" key="7">
    <source>
        <dbReference type="Proteomes" id="UP000664859"/>
    </source>
</evidence>
<evidence type="ECO:0000259" key="5">
    <source>
        <dbReference type="PROSITE" id="PS50969"/>
    </source>
</evidence>
<keyword evidence="2" id="KW-0904">Protein phosphatase</keyword>
<dbReference type="InterPro" id="IPR036412">
    <property type="entry name" value="HAD-like_sf"/>
</dbReference>
<evidence type="ECO:0000256" key="1">
    <source>
        <dbReference type="ARBA" id="ARBA00022801"/>
    </source>
</evidence>
<dbReference type="OrthoDB" id="277011at2759"/>
<dbReference type="InterPro" id="IPR004274">
    <property type="entry name" value="FCP1_dom"/>
</dbReference>
<dbReference type="SMART" id="SM00577">
    <property type="entry name" value="CPDc"/>
    <property type="match status" value="1"/>
</dbReference>
<evidence type="ECO:0000256" key="4">
    <source>
        <dbReference type="ARBA" id="ARBA00038355"/>
    </source>
</evidence>
<evidence type="ECO:0000256" key="2">
    <source>
        <dbReference type="ARBA" id="ARBA00022912"/>
    </source>
</evidence>
<protein>
    <submittedName>
        <fullName evidence="6">HAD-like domain-containing protein</fullName>
    </submittedName>
</protein>
<reference evidence="6" key="1">
    <citation type="submission" date="2021-02" db="EMBL/GenBank/DDBJ databases">
        <title>First Annotated Genome of the Yellow-green Alga Tribonema minus.</title>
        <authorList>
            <person name="Mahan K.M."/>
        </authorList>
    </citation>
    <scope>NUCLEOTIDE SEQUENCE</scope>
    <source>
        <strain evidence="6">UTEX B ZZ1240</strain>
    </source>
</reference>
<proteinExistence type="inferred from homology"/>
<gene>
    <name evidence="6" type="ORF">JKP88DRAFT_196162</name>
</gene>
<evidence type="ECO:0000256" key="3">
    <source>
        <dbReference type="ARBA" id="ARBA00037324"/>
    </source>
</evidence>
<dbReference type="Gene3D" id="3.40.50.1000">
    <property type="entry name" value="HAD superfamily/HAD-like"/>
    <property type="match status" value="1"/>
</dbReference>
<dbReference type="SUPFAM" id="SSF56784">
    <property type="entry name" value="HAD-like"/>
    <property type="match status" value="1"/>
</dbReference>
<organism evidence="6 7">
    <name type="scientific">Tribonema minus</name>
    <dbReference type="NCBI Taxonomy" id="303371"/>
    <lineage>
        <taxon>Eukaryota</taxon>
        <taxon>Sar</taxon>
        <taxon>Stramenopiles</taxon>
        <taxon>Ochrophyta</taxon>
        <taxon>PX clade</taxon>
        <taxon>Xanthophyceae</taxon>
        <taxon>Tribonematales</taxon>
        <taxon>Tribonemataceae</taxon>
        <taxon>Tribonema</taxon>
    </lineage>
</organism>
<name>A0A836CBU7_9STRA</name>
<accession>A0A836CBU7</accession>
<dbReference type="Pfam" id="PF03031">
    <property type="entry name" value="NIF"/>
    <property type="match status" value="1"/>
</dbReference>
<dbReference type="PROSITE" id="PS50969">
    <property type="entry name" value="FCP1"/>
    <property type="match status" value="1"/>
</dbReference>
<feature type="domain" description="FCP1 homology" evidence="5">
    <location>
        <begin position="37"/>
        <end position="196"/>
    </location>
</feature>
<dbReference type="PANTHER" id="PTHR12210">
    <property type="entry name" value="DULLARD PROTEIN PHOSPHATASE"/>
    <property type="match status" value="1"/>
</dbReference>